<dbReference type="Pfam" id="PF06966">
    <property type="entry name" value="DUF1295"/>
    <property type="match status" value="1"/>
</dbReference>
<feature type="transmembrane region" description="Helical" evidence="1">
    <location>
        <begin position="20"/>
        <end position="41"/>
    </location>
</feature>
<dbReference type="InterPro" id="IPR010721">
    <property type="entry name" value="UstE-like"/>
</dbReference>
<feature type="transmembrane region" description="Helical" evidence="1">
    <location>
        <begin position="99"/>
        <end position="120"/>
    </location>
</feature>
<dbReference type="PANTHER" id="PTHR32251:SF23">
    <property type="entry name" value="3-OXO-5-ALPHA-STEROID 4-DEHYDROGENASE (DUF1295)"/>
    <property type="match status" value="1"/>
</dbReference>
<dbReference type="GO" id="GO:0016020">
    <property type="term" value="C:membrane"/>
    <property type="evidence" value="ECO:0007669"/>
    <property type="project" value="TreeGrafter"/>
</dbReference>
<organism evidence="2 3">
    <name type="scientific">Actinoplanes philippinensis</name>
    <dbReference type="NCBI Taxonomy" id="35752"/>
    <lineage>
        <taxon>Bacteria</taxon>
        <taxon>Bacillati</taxon>
        <taxon>Actinomycetota</taxon>
        <taxon>Actinomycetes</taxon>
        <taxon>Micromonosporales</taxon>
        <taxon>Micromonosporaceae</taxon>
        <taxon>Actinoplanes</taxon>
    </lineage>
</organism>
<feature type="transmembrane region" description="Helical" evidence="1">
    <location>
        <begin position="74"/>
        <end position="93"/>
    </location>
</feature>
<name>A0A1I2KSQ2_9ACTN</name>
<protein>
    <submittedName>
        <fullName evidence="2">Steroid 5-alpha reductase family enzyme</fullName>
    </submittedName>
</protein>
<reference evidence="2 3" key="1">
    <citation type="submission" date="2016-10" db="EMBL/GenBank/DDBJ databases">
        <authorList>
            <person name="de Groot N.N."/>
        </authorList>
    </citation>
    <scope>NUCLEOTIDE SEQUENCE [LARGE SCALE GENOMIC DNA]</scope>
    <source>
        <strain evidence="2 3">DSM 43019</strain>
    </source>
</reference>
<keyword evidence="3" id="KW-1185">Reference proteome</keyword>
<dbReference type="Proteomes" id="UP000199645">
    <property type="component" value="Unassembled WGS sequence"/>
</dbReference>
<dbReference type="AlphaFoldDB" id="A0A1I2KSQ2"/>
<evidence type="ECO:0000313" key="2">
    <source>
        <dbReference type="EMBL" id="SFF69583.1"/>
    </source>
</evidence>
<feature type="transmembrane region" description="Helical" evidence="1">
    <location>
        <begin position="141"/>
        <end position="165"/>
    </location>
</feature>
<dbReference type="Gene3D" id="1.20.120.1630">
    <property type="match status" value="1"/>
</dbReference>
<gene>
    <name evidence="2" type="ORF">SAMN05421541_11873</name>
</gene>
<keyword evidence="1" id="KW-0812">Transmembrane</keyword>
<dbReference type="EMBL" id="FONV01000018">
    <property type="protein sequence ID" value="SFF69583.1"/>
    <property type="molecule type" value="Genomic_DNA"/>
</dbReference>
<dbReference type="OrthoDB" id="9779233at2"/>
<evidence type="ECO:0000313" key="3">
    <source>
        <dbReference type="Proteomes" id="UP000199645"/>
    </source>
</evidence>
<accession>A0A1I2KSQ2</accession>
<sequence>MTYRIGGNLAGSSRPAGFAVVTLAYVAAGLAAWAVAALVTGPHPLPVTFYADLTATVVVFLASLLVANASLYDPYWSVAPAVIVIAWVLSAPPLTGRQIAVLLLVLAWSVRLTANWALSWRGLSHEDWRYVQLREQRRPGVPWWLINLVGIQLMPTLVVFAGLLAVWPATTVTGRPWSLLDVAATAVTAGAILLEATADRQLHRFAGDPANRGAIIDQGLWRHSRHPNYLGEIAFWWGMWLFGLAAAPDWWWTVVGPVTMVLLFTFVSVPMMDRRSLIRRPAYAEHMRRVPALLPRPSGFRIRG</sequence>
<dbReference type="PANTHER" id="PTHR32251">
    <property type="entry name" value="3-OXO-5-ALPHA-STEROID 4-DEHYDROGENASE"/>
    <property type="match status" value="1"/>
</dbReference>
<feature type="transmembrane region" description="Helical" evidence="1">
    <location>
        <begin position="254"/>
        <end position="272"/>
    </location>
</feature>
<feature type="transmembrane region" description="Helical" evidence="1">
    <location>
        <begin position="47"/>
        <end position="67"/>
    </location>
</feature>
<proteinExistence type="predicted"/>
<dbReference type="RefSeq" id="WP_093620887.1">
    <property type="nucleotide sequence ID" value="NZ_BOMT01000090.1"/>
</dbReference>
<keyword evidence="1" id="KW-0472">Membrane</keyword>
<dbReference type="STRING" id="35752.SAMN05421541_11873"/>
<keyword evidence="1" id="KW-1133">Transmembrane helix</keyword>
<evidence type="ECO:0000256" key="1">
    <source>
        <dbReference type="SAM" id="Phobius"/>
    </source>
</evidence>